<keyword evidence="7" id="KW-1185">Reference proteome</keyword>
<dbReference type="InterPro" id="IPR011042">
    <property type="entry name" value="6-blade_b-propeller_TolB-like"/>
</dbReference>
<dbReference type="PROSITE" id="PS50012">
    <property type="entry name" value="RCC1_3"/>
    <property type="match status" value="1"/>
</dbReference>
<dbReference type="GO" id="GO:0005576">
    <property type="term" value="C:extracellular region"/>
    <property type="evidence" value="ECO:0007669"/>
    <property type="project" value="UniProtKB-SubCell"/>
</dbReference>
<gene>
    <name evidence="6" type="ORF">NTEN_LOCUS19372</name>
</gene>
<dbReference type="SUPFAM" id="SSF69322">
    <property type="entry name" value="Tricorn protease domain 2"/>
    <property type="match status" value="1"/>
</dbReference>
<feature type="compositionally biased region" description="Polar residues" evidence="5">
    <location>
        <begin position="471"/>
        <end position="486"/>
    </location>
</feature>
<feature type="region of interest" description="Disordered" evidence="5">
    <location>
        <begin position="448"/>
        <end position="493"/>
    </location>
</feature>
<proteinExistence type="inferred from homology"/>
<dbReference type="Gene3D" id="2.130.10.30">
    <property type="entry name" value="Regulator of chromosome condensation 1/beta-lactamase-inhibitor protein II"/>
    <property type="match status" value="2"/>
</dbReference>
<dbReference type="EMBL" id="CADCXU010028254">
    <property type="protein sequence ID" value="CAB0014972.1"/>
    <property type="molecule type" value="Genomic_DNA"/>
</dbReference>
<evidence type="ECO:0000256" key="3">
    <source>
        <dbReference type="ARBA" id="ARBA00022525"/>
    </source>
</evidence>
<dbReference type="InterPro" id="IPR051553">
    <property type="entry name" value="Ran_GTPase-activating"/>
</dbReference>
<feature type="region of interest" description="Disordered" evidence="5">
    <location>
        <begin position="535"/>
        <end position="569"/>
    </location>
</feature>
<dbReference type="Pfam" id="PF03022">
    <property type="entry name" value="MRJP"/>
    <property type="match status" value="1"/>
</dbReference>
<evidence type="ECO:0000256" key="5">
    <source>
        <dbReference type="SAM" id="MobiDB-lite"/>
    </source>
</evidence>
<feature type="compositionally biased region" description="Polar residues" evidence="5">
    <location>
        <begin position="545"/>
        <end position="560"/>
    </location>
</feature>
<name>A0A6H5HGC4_9HEMI</name>
<dbReference type="Proteomes" id="UP000479000">
    <property type="component" value="Unassembled WGS sequence"/>
</dbReference>
<dbReference type="PANTHER" id="PTHR45982">
    <property type="entry name" value="REGULATOR OF CHROMOSOME CONDENSATION"/>
    <property type="match status" value="1"/>
</dbReference>
<comment type="similarity">
    <text evidence="2">Belongs to the major royal jelly protein family.</text>
</comment>
<dbReference type="InterPro" id="IPR009091">
    <property type="entry name" value="RCC1/BLIP-II"/>
</dbReference>
<feature type="compositionally biased region" description="Basic and acidic residues" evidence="5">
    <location>
        <begin position="459"/>
        <end position="470"/>
    </location>
</feature>
<dbReference type="AlphaFoldDB" id="A0A6H5HGC4"/>
<evidence type="ECO:0000256" key="4">
    <source>
        <dbReference type="PROSITE-ProRule" id="PRU00235"/>
    </source>
</evidence>
<evidence type="ECO:0000256" key="2">
    <source>
        <dbReference type="ARBA" id="ARBA00009127"/>
    </source>
</evidence>
<dbReference type="SUPFAM" id="SSF50985">
    <property type="entry name" value="RCC1/BLIP-II"/>
    <property type="match status" value="1"/>
</dbReference>
<dbReference type="Pfam" id="PF13540">
    <property type="entry name" value="RCC1_2"/>
    <property type="match status" value="1"/>
</dbReference>
<comment type="subcellular location">
    <subcellularLocation>
        <location evidence="1">Secreted</location>
    </subcellularLocation>
</comment>
<evidence type="ECO:0000256" key="1">
    <source>
        <dbReference type="ARBA" id="ARBA00004613"/>
    </source>
</evidence>
<reference evidence="6 7" key="1">
    <citation type="submission" date="2020-02" db="EMBL/GenBank/DDBJ databases">
        <authorList>
            <person name="Ferguson B K."/>
        </authorList>
    </citation>
    <scope>NUCLEOTIDE SEQUENCE [LARGE SCALE GENOMIC DNA]</scope>
</reference>
<feature type="repeat" description="RCC1" evidence="4">
    <location>
        <begin position="180"/>
        <end position="223"/>
    </location>
</feature>
<sequence>MGTYVRLRTAQLRNLPVTAASLPRPPSSQPLVRIYRSPLGGSRGHRAVKVDVPEERKWAYLKQWVPLIIRFVPESGPRSAIWTKNMLRNWNVFGRIPPEQVVRIKCVHVFEGGRSAMFITSGDIVYGLGANGTFNLLGLSGRHRHFTLVMEPLNVERLSLKAVQTISVGDFFGVAHNSNGELYHWGRRMDRRRGILLPHQVKCPYFVISVACGSEFFLILTKEERVFFRGSFQPNDHPILEFTEIVMGAPISSISCGKFHAAMLMADGQVYNCGYDHHATYRTWRPEDGLSPKKLELQEQCSQVVCGRRSTVCLLSSGSVWACGENDNLGVESENSVMKHPAKVKLNEPVRELAATWYSNIYAACSWNGRIYYWGLKTKYPKILSEPCVLLDAFQNKETPARLGMIPVAPQLSPSPSFNARSPISRTQSRVYFRQSVPDNVAQRLERSFSAEDLAPPRSPEKTDPKDGNNNEKMTPEATNLNQKSIKPTKVHPPGIGLLVSAGKFLASRPNDRSAHRRAVSPEVHPAKVPKAQFSVASDREKSSKNMTRSHSVETLDSPSCPTPKAKPRGVSVVFGQNNPFSPEYNPCMTEVEQPKTPVYSSSPPYANKNGFPVYPEIPKPVEDLDGNYGKLQHFDRSTSEKPATKLRHAYSNPFLYDPMDAIRFEFPEEAAKLYTEQMRPKETVGAANGESTSTNAAGCGSWTAETSKYSRTPSGFAHLKFWSLTSTPIDSLVRGLRRYRIPDDQLESKSLLITIAADARGPRCEDTHAYIADVVGYKLIVYDSKTSTSWRANNRYLYPYPTSSLFDINGVSFELTDGVMGLALGKFHDSLRQNS</sequence>
<protein>
    <submittedName>
        <fullName evidence="6">Uncharacterized protein</fullName>
    </submittedName>
</protein>
<dbReference type="Gene3D" id="2.120.10.30">
    <property type="entry name" value="TolB, C-terminal domain"/>
    <property type="match status" value="1"/>
</dbReference>
<dbReference type="InterPro" id="IPR000408">
    <property type="entry name" value="Reg_chr_condens"/>
</dbReference>
<evidence type="ECO:0000313" key="6">
    <source>
        <dbReference type="EMBL" id="CAB0014972.1"/>
    </source>
</evidence>
<keyword evidence="3" id="KW-0964">Secreted</keyword>
<dbReference type="PROSITE" id="PS00626">
    <property type="entry name" value="RCC1_2"/>
    <property type="match status" value="1"/>
</dbReference>
<dbReference type="OrthoDB" id="5370059at2759"/>
<evidence type="ECO:0000313" key="7">
    <source>
        <dbReference type="Proteomes" id="UP000479000"/>
    </source>
</evidence>
<dbReference type="InterPro" id="IPR017996">
    <property type="entry name" value="MRJP/yellow-related"/>
</dbReference>
<feature type="region of interest" description="Disordered" evidence="5">
    <location>
        <begin position="509"/>
        <end position="528"/>
    </location>
</feature>
<accession>A0A6H5HGC4</accession>
<dbReference type="PANTHER" id="PTHR45982:SF1">
    <property type="entry name" value="REGULATOR OF CHROMOSOME CONDENSATION"/>
    <property type="match status" value="1"/>
</dbReference>
<organism evidence="6 7">
    <name type="scientific">Nesidiocoris tenuis</name>
    <dbReference type="NCBI Taxonomy" id="355587"/>
    <lineage>
        <taxon>Eukaryota</taxon>
        <taxon>Metazoa</taxon>
        <taxon>Ecdysozoa</taxon>
        <taxon>Arthropoda</taxon>
        <taxon>Hexapoda</taxon>
        <taxon>Insecta</taxon>
        <taxon>Pterygota</taxon>
        <taxon>Neoptera</taxon>
        <taxon>Paraneoptera</taxon>
        <taxon>Hemiptera</taxon>
        <taxon>Heteroptera</taxon>
        <taxon>Panheteroptera</taxon>
        <taxon>Cimicomorpha</taxon>
        <taxon>Miridae</taxon>
        <taxon>Dicyphina</taxon>
        <taxon>Nesidiocoris</taxon>
    </lineage>
</organism>